<evidence type="ECO:0000259" key="4">
    <source>
        <dbReference type="PROSITE" id="PS50263"/>
    </source>
</evidence>
<dbReference type="InterPro" id="IPR043957">
    <property type="entry name" value="Vanin_C"/>
</dbReference>
<evidence type="ECO:0000256" key="1">
    <source>
        <dbReference type="ARBA" id="ARBA00008225"/>
    </source>
</evidence>
<dbReference type="Pfam" id="PF00795">
    <property type="entry name" value="CN_hydrolase"/>
    <property type="match status" value="1"/>
</dbReference>
<sequence>MMGIHELRLSCVLLILVIVGLQSGLQHSLPTDPTYNAGVAEFIPPPGEGQPKAKDGLRRVKNIIESNLTSGLDILVFPEYVLNDYSLLTYVPDPALNIAPCDVPNYDFILTELSCAARARQLYLVIHVKEKVYCAKDPLPVGHCNVSGINTYSANVVFDRQGRVISRYRKTNLFRYEWYSVNVLPQPQLATFTTDFGVTFGHFIGADFLFWQPAQRLVAELGITDIIYAAHWFNELPFLTAVQMQEGWSFANDVNLLAADASEPSGQISGSGIYAGRLGRLKAVIYEEPTTQLLTAKVHKHVYRQSYQAPPLPQSDFVPEVTRPRLTKLDLQRDYNVDIFKTQLLDANFTALNATLCYGNQFCCHFEAARTPISSSRVYAAYRYRLAAYSGSQATVQRLETAALKVCAVFACTSAELYSCGRIFPAGVTVGNTHYFSALNVRASFPQAARRLIMPSSVDGSMLPLPVHMYKWQQVERHNLTDVTIGLLTPKLDLLTFGIWSNYFLDKVSQHNLDPILLPAQQSSGAATTISGLKLLTLLCLVKLYFQNQLENEI</sequence>
<dbReference type="Pfam" id="PF19018">
    <property type="entry name" value="Vanin_C"/>
    <property type="match status" value="1"/>
</dbReference>
<dbReference type="GeneID" id="105232237"/>
<protein>
    <submittedName>
        <fullName evidence="6">Vanin-like protein 2</fullName>
    </submittedName>
</protein>
<dbReference type="InterPro" id="IPR036526">
    <property type="entry name" value="C-N_Hydrolase_sf"/>
</dbReference>
<evidence type="ECO:0000256" key="2">
    <source>
        <dbReference type="ARBA" id="ARBA00022801"/>
    </source>
</evidence>
<gene>
    <name evidence="6" type="primary">LOC105232237</name>
</gene>
<reference evidence="6" key="1">
    <citation type="submission" date="2025-08" db="UniProtKB">
        <authorList>
            <consortium name="RefSeq"/>
        </authorList>
    </citation>
    <scope>IDENTIFICATION</scope>
    <source>
        <tissue evidence="6">Adult</tissue>
    </source>
</reference>
<dbReference type="RefSeq" id="XP_049310426.1">
    <property type="nucleotide sequence ID" value="XM_049454469.1"/>
</dbReference>
<evidence type="ECO:0000313" key="5">
    <source>
        <dbReference type="Proteomes" id="UP001652620"/>
    </source>
</evidence>
<keyword evidence="3" id="KW-0732">Signal</keyword>
<dbReference type="Proteomes" id="UP001652620">
    <property type="component" value="Chromosome 4"/>
</dbReference>
<evidence type="ECO:0000313" key="6">
    <source>
        <dbReference type="RefSeq" id="XP_049310426.1"/>
    </source>
</evidence>
<dbReference type="SUPFAM" id="SSF56317">
    <property type="entry name" value="Carbon-nitrogen hydrolase"/>
    <property type="match status" value="1"/>
</dbReference>
<comment type="similarity">
    <text evidence="1">Belongs to the carbon-nitrogen hydrolase superfamily. BTD/VNN family.</text>
</comment>
<dbReference type="InterPro" id="IPR003010">
    <property type="entry name" value="C-N_Hydrolase"/>
</dbReference>
<dbReference type="PANTHER" id="PTHR10609">
    <property type="entry name" value="BIOTINIDASE-RELATED"/>
    <property type="match status" value="1"/>
</dbReference>
<accession>A0ABM3JMH7</accession>
<dbReference type="Gene3D" id="3.60.110.10">
    <property type="entry name" value="Carbon-nitrogen hydrolase"/>
    <property type="match status" value="1"/>
</dbReference>
<dbReference type="PANTHER" id="PTHR10609:SF14">
    <property type="entry name" value="BIOTINIDASE"/>
    <property type="match status" value="1"/>
</dbReference>
<name>A0ABM3JMH7_BACDO</name>
<dbReference type="PROSITE" id="PS50263">
    <property type="entry name" value="CN_HYDROLASE"/>
    <property type="match status" value="1"/>
</dbReference>
<organism evidence="5 6">
    <name type="scientific">Bactrocera dorsalis</name>
    <name type="common">Oriental fruit fly</name>
    <name type="synonym">Dacus dorsalis</name>
    <dbReference type="NCBI Taxonomy" id="27457"/>
    <lineage>
        <taxon>Eukaryota</taxon>
        <taxon>Metazoa</taxon>
        <taxon>Ecdysozoa</taxon>
        <taxon>Arthropoda</taxon>
        <taxon>Hexapoda</taxon>
        <taxon>Insecta</taxon>
        <taxon>Pterygota</taxon>
        <taxon>Neoptera</taxon>
        <taxon>Endopterygota</taxon>
        <taxon>Diptera</taxon>
        <taxon>Brachycera</taxon>
        <taxon>Muscomorpha</taxon>
        <taxon>Tephritoidea</taxon>
        <taxon>Tephritidae</taxon>
        <taxon>Bactrocera</taxon>
        <taxon>Bactrocera</taxon>
    </lineage>
</organism>
<keyword evidence="5" id="KW-1185">Reference proteome</keyword>
<proteinExistence type="inferred from homology"/>
<feature type="signal peptide" evidence="3">
    <location>
        <begin position="1"/>
        <end position="24"/>
    </location>
</feature>
<keyword evidence="2" id="KW-0378">Hydrolase</keyword>
<dbReference type="InterPro" id="IPR040154">
    <property type="entry name" value="Biotinidase/VNN"/>
</dbReference>
<evidence type="ECO:0000256" key="3">
    <source>
        <dbReference type="SAM" id="SignalP"/>
    </source>
</evidence>
<feature type="domain" description="CN hydrolase" evidence="4">
    <location>
        <begin position="35"/>
        <end position="300"/>
    </location>
</feature>
<feature type="chain" id="PRO_5046452742" evidence="3">
    <location>
        <begin position="25"/>
        <end position="554"/>
    </location>
</feature>